<dbReference type="InterPro" id="IPR056004">
    <property type="entry name" value="DUF7582"/>
</dbReference>
<evidence type="ECO:0000313" key="3">
    <source>
        <dbReference type="EMBL" id="CEO48409.1"/>
    </source>
</evidence>
<feature type="region of interest" description="Disordered" evidence="1">
    <location>
        <begin position="369"/>
        <end position="447"/>
    </location>
</feature>
<feature type="region of interest" description="Disordered" evidence="1">
    <location>
        <begin position="156"/>
        <end position="191"/>
    </location>
</feature>
<dbReference type="Pfam" id="PF24483">
    <property type="entry name" value="DUF7582"/>
    <property type="match status" value="1"/>
</dbReference>
<protein>
    <recommendedName>
        <fullName evidence="2">DUF7582 domain-containing protein</fullName>
    </recommendedName>
</protein>
<feature type="compositionally biased region" description="Basic and acidic residues" evidence="1">
    <location>
        <begin position="387"/>
        <end position="401"/>
    </location>
</feature>
<sequence length="509" mass="54801">MALKEMISSPLEAGISILDAHHLPPHLTPALEYVSDKLARKSIYLTLVAVRRDYQLPTVVPPCGSPGMQSSPVPTTPLSPRFSFAASPVSSLRQLVRSGSVHGPRSPMRLRIETQQLRGSMASPTPSFASSFASSMTASSSLGRMSPKLQWPLSPASMSPMTPCTPSSATTATSVTTTTSTAASNDVAHPSPISGSHGMRLVYSEEVSAKDEKSLRTIIHNARRKFRIGAEWLSEPVSSTTCGLTNQLVQRSMSQNEVLFSSDGLVLVALDGLYSLKSALSAYSKTRSPLRLEDAVDELRRLVLAGNGRKVTRSDLLRSYDWLSVSHAAIGDLDLMYRRAYGGPEGLGAITGIVPTGVRTVVVTGHDVKIRDDDGDGASERTSAGSPERDLASPIETKEEQQQTLAMPFLPKLQTNFDTSANDSDSDDEPNSNLTARPKDQLPFKVPSWRNSSIDGMMLTPGSDRSSPDLGPVTPNEYDDISPVTRGEWGFLMVDNSLRVGRTVAVETC</sequence>
<evidence type="ECO:0000256" key="1">
    <source>
        <dbReference type="SAM" id="MobiDB-lite"/>
    </source>
</evidence>
<feature type="domain" description="DUF7582" evidence="2">
    <location>
        <begin position="189"/>
        <end position="342"/>
    </location>
</feature>
<gene>
    <name evidence="3" type="ORF">BN869_000004466_1</name>
</gene>
<proteinExistence type="predicted"/>
<dbReference type="EMBL" id="CDPU01000010">
    <property type="protein sequence ID" value="CEO48409.1"/>
    <property type="molecule type" value="Genomic_DNA"/>
</dbReference>
<name>A0A0B7JTW4_BIOOC</name>
<evidence type="ECO:0000259" key="2">
    <source>
        <dbReference type="Pfam" id="PF24483"/>
    </source>
</evidence>
<dbReference type="AlphaFoldDB" id="A0A0B7JTW4"/>
<feature type="compositionally biased region" description="Low complexity" evidence="1">
    <location>
        <begin position="156"/>
        <end position="184"/>
    </location>
</feature>
<reference evidence="3" key="1">
    <citation type="submission" date="2015-01" db="EMBL/GenBank/DDBJ databases">
        <authorList>
            <person name="Durling Mikael"/>
        </authorList>
    </citation>
    <scope>NUCLEOTIDE SEQUENCE</scope>
</reference>
<organism evidence="3">
    <name type="scientific">Bionectria ochroleuca</name>
    <name type="common">Gliocladium roseum</name>
    <dbReference type="NCBI Taxonomy" id="29856"/>
    <lineage>
        <taxon>Eukaryota</taxon>
        <taxon>Fungi</taxon>
        <taxon>Dikarya</taxon>
        <taxon>Ascomycota</taxon>
        <taxon>Pezizomycotina</taxon>
        <taxon>Sordariomycetes</taxon>
        <taxon>Hypocreomycetidae</taxon>
        <taxon>Hypocreales</taxon>
        <taxon>Bionectriaceae</taxon>
        <taxon>Clonostachys</taxon>
    </lineage>
</organism>
<accession>A0A0B7JTW4</accession>